<protein>
    <submittedName>
        <fullName evidence="9">Efflux RND transporter periplasmic adaptor subunit</fullName>
    </submittedName>
</protein>
<dbReference type="InterPro" id="IPR058626">
    <property type="entry name" value="MdtA-like_b-barrel"/>
</dbReference>
<dbReference type="Gene3D" id="2.40.420.20">
    <property type="match status" value="1"/>
</dbReference>
<feature type="domain" description="Multidrug resistance protein MdtA-like alpha-helical hairpin" evidence="5">
    <location>
        <begin position="155"/>
        <end position="222"/>
    </location>
</feature>
<feature type="domain" description="Multidrug resistance protein MdtA-like barrel-sandwich hybrid" evidence="6">
    <location>
        <begin position="114"/>
        <end position="256"/>
    </location>
</feature>
<dbReference type="PANTHER" id="PTHR30158:SF3">
    <property type="entry name" value="MULTIDRUG EFFLUX PUMP SUBUNIT ACRA-RELATED"/>
    <property type="match status" value="1"/>
</dbReference>
<dbReference type="Gene3D" id="1.10.287.470">
    <property type="entry name" value="Helix hairpin bin"/>
    <property type="match status" value="1"/>
</dbReference>
<evidence type="ECO:0000256" key="2">
    <source>
        <dbReference type="ARBA" id="ARBA00009477"/>
    </source>
</evidence>
<sequence length="444" mass="45066">MSDPSLSLLSVPSASRDRPPPVRRAEGRGAARSAGLLALAATALLAACGADGGTTPGPGLAGASSASAAGPAQAAAPAGTASPAGGRKGVGVVTARTESLQLTTELNGRVAAAEVAEIRPQVAGVIQAVRFAEGARVRAGQVLYEIDPASYRAALASAQAAAQRAEAATEAAKLNAQRQADLFKAEATSAQLLQDARITLRQAEADLAAARAAVDTARLNLQRASVVSPIDGVADLSTVRVGALVSAAQTTALTTVRQLDPVLVDVSQSATELLQLRREAAGRGQDLARGEARAPVRLQLEDGTVYGQTGQLGFSGVAVNTTTGGVTLRARFPNPQGVLMPGMYVRARVQTAEIPDALLLPQQAVRRQGAGGSALVVEAGGTVVRRTLQLGRVVDDRVLVLAGVQPGEQVIVEGSQKVKPGEVVQVWPVDPVAVKGRPVLGGGA</sequence>
<evidence type="ECO:0000256" key="3">
    <source>
        <dbReference type="SAM" id="Coils"/>
    </source>
</evidence>
<evidence type="ECO:0000313" key="9">
    <source>
        <dbReference type="EMBL" id="MEK8025036.1"/>
    </source>
</evidence>
<evidence type="ECO:0000256" key="1">
    <source>
        <dbReference type="ARBA" id="ARBA00004196"/>
    </source>
</evidence>
<comment type="similarity">
    <text evidence="2">Belongs to the membrane fusion protein (MFP) (TC 8.A.1) family.</text>
</comment>
<keyword evidence="10" id="KW-1185">Reference proteome</keyword>
<dbReference type="SUPFAM" id="SSF111369">
    <property type="entry name" value="HlyD-like secretion proteins"/>
    <property type="match status" value="1"/>
</dbReference>
<gene>
    <name evidence="9" type="ORF">AACH11_03560</name>
</gene>
<dbReference type="Pfam" id="PF25917">
    <property type="entry name" value="BSH_RND"/>
    <property type="match status" value="1"/>
</dbReference>
<dbReference type="Proteomes" id="UP001368500">
    <property type="component" value="Unassembled WGS sequence"/>
</dbReference>
<dbReference type="RefSeq" id="WP_341372819.1">
    <property type="nucleotide sequence ID" value="NZ_JBBUTF010000003.1"/>
</dbReference>
<dbReference type="InterPro" id="IPR058624">
    <property type="entry name" value="MdtA-like_HH"/>
</dbReference>
<dbReference type="Pfam" id="PF25967">
    <property type="entry name" value="RND-MFP_C"/>
    <property type="match status" value="1"/>
</dbReference>
<dbReference type="Pfam" id="PF25944">
    <property type="entry name" value="Beta-barrel_RND"/>
    <property type="match status" value="1"/>
</dbReference>
<feature type="domain" description="Multidrug resistance protein MdtA-like beta-barrel" evidence="7">
    <location>
        <begin position="261"/>
        <end position="351"/>
    </location>
</feature>
<keyword evidence="3" id="KW-0175">Coiled coil</keyword>
<organism evidence="9 10">
    <name type="scientific">Pseudaquabacterium rugosum</name>
    <dbReference type="NCBI Taxonomy" id="2984194"/>
    <lineage>
        <taxon>Bacteria</taxon>
        <taxon>Pseudomonadati</taxon>
        <taxon>Pseudomonadota</taxon>
        <taxon>Betaproteobacteria</taxon>
        <taxon>Burkholderiales</taxon>
        <taxon>Sphaerotilaceae</taxon>
        <taxon>Pseudaquabacterium</taxon>
    </lineage>
</organism>
<evidence type="ECO:0000259" key="7">
    <source>
        <dbReference type="Pfam" id="PF25944"/>
    </source>
</evidence>
<evidence type="ECO:0000256" key="4">
    <source>
        <dbReference type="SAM" id="MobiDB-lite"/>
    </source>
</evidence>
<evidence type="ECO:0000259" key="5">
    <source>
        <dbReference type="Pfam" id="PF25876"/>
    </source>
</evidence>
<comment type="caution">
    <text evidence="9">The sequence shown here is derived from an EMBL/GenBank/DDBJ whole genome shotgun (WGS) entry which is preliminary data.</text>
</comment>
<dbReference type="PANTHER" id="PTHR30158">
    <property type="entry name" value="ACRA/E-RELATED COMPONENT OF DRUG EFFLUX TRANSPORTER"/>
    <property type="match status" value="1"/>
</dbReference>
<name>A0ABU9B608_9BURK</name>
<evidence type="ECO:0000259" key="6">
    <source>
        <dbReference type="Pfam" id="PF25917"/>
    </source>
</evidence>
<feature type="domain" description="Multidrug resistance protein MdtA-like C-terminal permuted SH3" evidence="8">
    <location>
        <begin position="356"/>
        <end position="417"/>
    </location>
</feature>
<evidence type="ECO:0000313" key="10">
    <source>
        <dbReference type="Proteomes" id="UP001368500"/>
    </source>
</evidence>
<dbReference type="InterPro" id="IPR058625">
    <property type="entry name" value="MdtA-like_BSH"/>
</dbReference>
<dbReference type="Gene3D" id="2.40.50.100">
    <property type="match status" value="1"/>
</dbReference>
<feature type="compositionally biased region" description="Low complexity" evidence="4">
    <location>
        <begin position="1"/>
        <end position="14"/>
    </location>
</feature>
<proteinExistence type="inferred from homology"/>
<feature type="compositionally biased region" description="Basic and acidic residues" evidence="4">
    <location>
        <begin position="15"/>
        <end position="29"/>
    </location>
</feature>
<dbReference type="InterPro" id="IPR058627">
    <property type="entry name" value="MdtA-like_C"/>
</dbReference>
<evidence type="ECO:0000259" key="8">
    <source>
        <dbReference type="Pfam" id="PF25967"/>
    </source>
</evidence>
<feature type="coiled-coil region" evidence="3">
    <location>
        <begin position="155"/>
        <end position="220"/>
    </location>
</feature>
<dbReference type="Pfam" id="PF25876">
    <property type="entry name" value="HH_MFP_RND"/>
    <property type="match status" value="1"/>
</dbReference>
<dbReference type="EMBL" id="JBBUTF010000003">
    <property type="protein sequence ID" value="MEK8025036.1"/>
    <property type="molecule type" value="Genomic_DNA"/>
</dbReference>
<feature type="region of interest" description="Disordered" evidence="4">
    <location>
        <begin position="1"/>
        <end position="29"/>
    </location>
</feature>
<dbReference type="InterPro" id="IPR006143">
    <property type="entry name" value="RND_pump_MFP"/>
</dbReference>
<reference evidence="9 10" key="1">
    <citation type="submission" date="2024-04" db="EMBL/GenBank/DDBJ databases">
        <title>Novel species of the genus Ideonella isolated from streams.</title>
        <authorList>
            <person name="Lu H."/>
        </authorList>
    </citation>
    <scope>NUCLEOTIDE SEQUENCE [LARGE SCALE GENOMIC DNA]</scope>
    <source>
        <strain evidence="9 10">BYS139W</strain>
    </source>
</reference>
<comment type="subcellular location">
    <subcellularLocation>
        <location evidence="1">Cell envelope</location>
    </subcellularLocation>
</comment>
<dbReference type="Gene3D" id="2.40.30.170">
    <property type="match status" value="1"/>
</dbReference>
<accession>A0ABU9B608</accession>
<dbReference type="NCBIfam" id="TIGR01730">
    <property type="entry name" value="RND_mfp"/>
    <property type="match status" value="1"/>
</dbReference>